<dbReference type="PROSITE" id="PS50995">
    <property type="entry name" value="HTH_MARR_2"/>
    <property type="match status" value="1"/>
</dbReference>
<proteinExistence type="predicted"/>
<sequence length="77" mass="8285">MTRAGYVRREPSPNDARGVYAVLTDAGHARLRRAAPTHLRGVTTYVLDQATPEELEALGTACSKAAAADERHRLPTG</sequence>
<dbReference type="EMBL" id="BSUZ01000001">
    <property type="protein sequence ID" value="GMA86007.1"/>
    <property type="molecule type" value="Genomic_DNA"/>
</dbReference>
<gene>
    <name evidence="2" type="ORF">GCM10025868_12570</name>
</gene>
<dbReference type="SUPFAM" id="SSF46785">
    <property type="entry name" value="Winged helix' DNA-binding domain"/>
    <property type="match status" value="1"/>
</dbReference>
<evidence type="ECO:0000313" key="3">
    <source>
        <dbReference type="Proteomes" id="UP001157017"/>
    </source>
</evidence>
<feature type="domain" description="HTH marR-type" evidence="1">
    <location>
        <begin position="1"/>
        <end position="67"/>
    </location>
</feature>
<reference evidence="3" key="1">
    <citation type="journal article" date="2019" name="Int. J. Syst. Evol. Microbiol.">
        <title>The Global Catalogue of Microorganisms (GCM) 10K type strain sequencing project: providing services to taxonomists for standard genome sequencing and annotation.</title>
        <authorList>
            <consortium name="The Broad Institute Genomics Platform"/>
            <consortium name="The Broad Institute Genome Sequencing Center for Infectious Disease"/>
            <person name="Wu L."/>
            <person name="Ma J."/>
        </authorList>
    </citation>
    <scope>NUCLEOTIDE SEQUENCE [LARGE SCALE GENOMIC DNA]</scope>
    <source>
        <strain evidence="3">NBRC 108730</strain>
    </source>
</reference>
<dbReference type="InterPro" id="IPR036388">
    <property type="entry name" value="WH-like_DNA-bd_sf"/>
</dbReference>
<organism evidence="2 3">
    <name type="scientific">Angustibacter aerolatus</name>
    <dbReference type="NCBI Taxonomy" id="1162965"/>
    <lineage>
        <taxon>Bacteria</taxon>
        <taxon>Bacillati</taxon>
        <taxon>Actinomycetota</taxon>
        <taxon>Actinomycetes</taxon>
        <taxon>Kineosporiales</taxon>
        <taxon>Kineosporiaceae</taxon>
    </lineage>
</organism>
<dbReference type="Gene3D" id="1.10.10.10">
    <property type="entry name" value="Winged helix-like DNA-binding domain superfamily/Winged helix DNA-binding domain"/>
    <property type="match status" value="1"/>
</dbReference>
<accession>A0ABQ6JCU9</accession>
<protein>
    <recommendedName>
        <fullName evidence="1">HTH marR-type domain-containing protein</fullName>
    </recommendedName>
</protein>
<comment type="caution">
    <text evidence="2">The sequence shown here is derived from an EMBL/GenBank/DDBJ whole genome shotgun (WGS) entry which is preliminary data.</text>
</comment>
<evidence type="ECO:0000313" key="2">
    <source>
        <dbReference type="EMBL" id="GMA86007.1"/>
    </source>
</evidence>
<dbReference type="InterPro" id="IPR036390">
    <property type="entry name" value="WH_DNA-bd_sf"/>
</dbReference>
<name>A0ABQ6JCU9_9ACTN</name>
<keyword evidence="3" id="KW-1185">Reference proteome</keyword>
<dbReference type="InterPro" id="IPR000835">
    <property type="entry name" value="HTH_MarR-typ"/>
</dbReference>
<dbReference type="Proteomes" id="UP001157017">
    <property type="component" value="Unassembled WGS sequence"/>
</dbReference>
<evidence type="ECO:0000259" key="1">
    <source>
        <dbReference type="PROSITE" id="PS50995"/>
    </source>
</evidence>